<dbReference type="GO" id="GO:0016491">
    <property type="term" value="F:oxidoreductase activity"/>
    <property type="evidence" value="ECO:0007669"/>
    <property type="project" value="InterPro"/>
</dbReference>
<evidence type="ECO:0000259" key="1">
    <source>
        <dbReference type="PROSITE" id="PS51384"/>
    </source>
</evidence>
<evidence type="ECO:0000313" key="2">
    <source>
        <dbReference type="EMBL" id="KAG9253436.1"/>
    </source>
</evidence>
<protein>
    <recommendedName>
        <fullName evidence="1">FAD-binding FR-type domain-containing protein</fullName>
    </recommendedName>
</protein>
<dbReference type="InterPro" id="IPR017938">
    <property type="entry name" value="Riboflavin_synthase-like_b-brl"/>
</dbReference>
<dbReference type="InterPro" id="IPR012349">
    <property type="entry name" value="Split_barrel_FMN-bd"/>
</dbReference>
<comment type="caution">
    <text evidence="2">The sequence shown here is derived from an EMBL/GenBank/DDBJ whole genome shotgun (WGS) entry which is preliminary data.</text>
</comment>
<dbReference type="InterPro" id="IPR017927">
    <property type="entry name" value="FAD-bd_FR_type"/>
</dbReference>
<gene>
    <name evidence="2" type="ORF">F5Z01DRAFT_623488</name>
</gene>
<dbReference type="SUPFAM" id="SSF63380">
    <property type="entry name" value="Riboflavin synthase domain-like"/>
    <property type="match status" value="1"/>
</dbReference>
<dbReference type="PANTHER" id="PTHR42815:SF2">
    <property type="entry name" value="FAD-BINDING, PUTATIVE (AFU_ORTHOLOGUE AFUA_6G07600)-RELATED"/>
    <property type="match status" value="1"/>
</dbReference>
<organism evidence="2 3">
    <name type="scientific">Emericellopsis atlantica</name>
    <dbReference type="NCBI Taxonomy" id="2614577"/>
    <lineage>
        <taxon>Eukaryota</taxon>
        <taxon>Fungi</taxon>
        <taxon>Dikarya</taxon>
        <taxon>Ascomycota</taxon>
        <taxon>Pezizomycotina</taxon>
        <taxon>Sordariomycetes</taxon>
        <taxon>Hypocreomycetidae</taxon>
        <taxon>Hypocreales</taxon>
        <taxon>Bionectriaceae</taxon>
        <taxon>Emericellopsis</taxon>
    </lineage>
</organism>
<dbReference type="Gene3D" id="3.40.50.80">
    <property type="entry name" value="Nucleotide-binding domain of ferredoxin-NADP reductase (FNR) module"/>
    <property type="match status" value="1"/>
</dbReference>
<dbReference type="SUPFAM" id="SSF52343">
    <property type="entry name" value="Ferredoxin reductase-like, C-terminal NADP-linked domain"/>
    <property type="match status" value="1"/>
</dbReference>
<dbReference type="Gene3D" id="2.30.110.10">
    <property type="entry name" value="Electron Transport, Fmn-binding Protein, Chain A"/>
    <property type="match status" value="1"/>
</dbReference>
<dbReference type="GeneID" id="70292224"/>
<evidence type="ECO:0000313" key="3">
    <source>
        <dbReference type="Proteomes" id="UP000887229"/>
    </source>
</evidence>
<proteinExistence type="predicted"/>
<dbReference type="RefSeq" id="XP_046117360.1">
    <property type="nucleotide sequence ID" value="XM_046261321.1"/>
</dbReference>
<sequence>MLARNGGFHPGEMEIHRLLHIPQTDDPTAMGLPPHYASRVRASPLVALGALDDQGRPWSTVWGGERGFAQRVAEDVLALNSVVDRRWDPVFKALWDGHDGESEAVVQGNGRLMSGLSIDLETRDRVKLAGKMVAGAVAKDQNETRVQMAMAVEGSLGNCPKYLNKKAVTPHHLDDAELLSSTLPLHPQAVELLSRADLFFVSSTNGESMDTNHRGGPPGFVRILKNQKDEVVLVYPEYSGNRLYQTLGNLKVNPLVGVVVPDFDTGNVLYLTGSTTILVGEQATSLIARTKLAVKITVTDMRFVKAGLPFRASFIDYSPYNPPLRQLLTEQPSHVSSASHSTVATLIDRVPLTPTISRFTFDISLPEKEAKSNEPLWQAGQHVTLDFYDKLSHGYAHMNNSDPQSLNDDYVRTFTVSNAPDKDQRHQRIEITAKKHGPATGLMWRQPLTHAHQIPLEIPVMGFGGEESFRMKDGEKNVFVAGGVGVTPMLAQSAQLLLRNDAAEDNLRLVWSLRAEDVPLAVDSFQRIQGLAGVTKLFITGDAGASHVKQMEELGATAEARRLGPTDFSTLKGRKFYLCASPVLLRNLNEWLAGEDVAWEDFGY</sequence>
<dbReference type="Proteomes" id="UP000887229">
    <property type="component" value="Unassembled WGS sequence"/>
</dbReference>
<dbReference type="PANTHER" id="PTHR42815">
    <property type="entry name" value="FAD-BINDING, PUTATIVE (AFU_ORTHOLOGUE AFUA_6G07600)-RELATED"/>
    <property type="match status" value="1"/>
</dbReference>
<accession>A0A9P7ZK60</accession>
<dbReference type="EMBL" id="MU251257">
    <property type="protein sequence ID" value="KAG9253436.1"/>
    <property type="molecule type" value="Genomic_DNA"/>
</dbReference>
<dbReference type="PROSITE" id="PS51384">
    <property type="entry name" value="FAD_FR"/>
    <property type="match status" value="1"/>
</dbReference>
<feature type="domain" description="FAD-binding FR-type" evidence="1">
    <location>
        <begin position="339"/>
        <end position="470"/>
    </location>
</feature>
<keyword evidence="3" id="KW-1185">Reference proteome</keyword>
<dbReference type="OrthoDB" id="436496at2759"/>
<dbReference type="AlphaFoldDB" id="A0A9P7ZK60"/>
<name>A0A9P7ZK60_9HYPO</name>
<dbReference type="InterPro" id="IPR039261">
    <property type="entry name" value="FNR_nucleotide-bd"/>
</dbReference>
<reference evidence="2" key="1">
    <citation type="journal article" date="2021" name="IMA Fungus">
        <title>Genomic characterization of three marine fungi, including Emericellopsis atlantica sp. nov. with signatures of a generalist lifestyle and marine biomass degradation.</title>
        <authorList>
            <person name="Hagestad O.C."/>
            <person name="Hou L."/>
            <person name="Andersen J.H."/>
            <person name="Hansen E.H."/>
            <person name="Altermark B."/>
            <person name="Li C."/>
            <person name="Kuhnert E."/>
            <person name="Cox R.J."/>
            <person name="Crous P.W."/>
            <person name="Spatafora J.W."/>
            <person name="Lail K."/>
            <person name="Amirebrahimi M."/>
            <person name="Lipzen A."/>
            <person name="Pangilinan J."/>
            <person name="Andreopoulos W."/>
            <person name="Hayes R.D."/>
            <person name="Ng V."/>
            <person name="Grigoriev I.V."/>
            <person name="Jackson S.A."/>
            <person name="Sutton T.D.S."/>
            <person name="Dobson A.D.W."/>
            <person name="Rama T."/>
        </authorList>
    </citation>
    <scope>NUCLEOTIDE SEQUENCE</scope>
    <source>
        <strain evidence="2">TS7</strain>
    </source>
</reference>